<evidence type="ECO:0000256" key="1">
    <source>
        <dbReference type="ARBA" id="ARBA00023127"/>
    </source>
</evidence>
<dbReference type="OrthoDB" id="340962at2759"/>
<dbReference type="CDD" id="cd20524">
    <property type="entry name" value="CYCLIN_CCNH_rpt1"/>
    <property type="match status" value="1"/>
</dbReference>
<dbReference type="InterPro" id="IPR036915">
    <property type="entry name" value="Cyclin-like_sf"/>
</dbReference>
<feature type="domain" description="Cyclin-like" evidence="4">
    <location>
        <begin position="85"/>
        <end position="167"/>
    </location>
</feature>
<dbReference type="GO" id="GO:0006357">
    <property type="term" value="P:regulation of transcription by RNA polymerase II"/>
    <property type="evidence" value="ECO:0007669"/>
    <property type="project" value="InterPro"/>
</dbReference>
<dbReference type="EMBL" id="CBTN010000022">
    <property type="protein sequence ID" value="CDH54344.1"/>
    <property type="molecule type" value="Genomic_DNA"/>
</dbReference>
<dbReference type="AlphaFoldDB" id="A0A068RWE2"/>
<dbReference type="InterPro" id="IPR013763">
    <property type="entry name" value="Cyclin-like_dom"/>
</dbReference>
<evidence type="ECO:0000259" key="4">
    <source>
        <dbReference type="SMART" id="SM00385"/>
    </source>
</evidence>
<evidence type="ECO:0000256" key="2">
    <source>
        <dbReference type="RuleBase" id="RU000383"/>
    </source>
</evidence>
<comment type="caution">
    <text evidence="5">The sequence shown here is derived from an EMBL/GenBank/DDBJ whole genome shotgun (WGS) entry which is preliminary data.</text>
</comment>
<evidence type="ECO:0000313" key="5">
    <source>
        <dbReference type="EMBL" id="CDH54344.1"/>
    </source>
</evidence>
<dbReference type="STRING" id="1263082.A0A068RWE2"/>
<dbReference type="VEuPathDB" id="FungiDB:LCOR_05596.1"/>
<dbReference type="GO" id="GO:0016538">
    <property type="term" value="F:cyclin-dependent protein serine/threonine kinase regulator activity"/>
    <property type="evidence" value="ECO:0007669"/>
    <property type="project" value="InterPro"/>
</dbReference>
<keyword evidence="1 2" id="KW-0195">Cyclin</keyword>
<dbReference type="SMART" id="SM00385">
    <property type="entry name" value="CYCLIN"/>
    <property type="match status" value="1"/>
</dbReference>
<evidence type="ECO:0000313" key="6">
    <source>
        <dbReference type="Proteomes" id="UP000027586"/>
    </source>
</evidence>
<dbReference type="CDD" id="cd20525">
    <property type="entry name" value="CYCLIN_CCNH_rpt2"/>
    <property type="match status" value="1"/>
</dbReference>
<gene>
    <name evidence="5" type="ORF">LCOR_05596.1</name>
</gene>
<dbReference type="Pfam" id="PF16899">
    <property type="entry name" value="Cyclin_C_2"/>
    <property type="match status" value="1"/>
</dbReference>
<dbReference type="InterPro" id="IPR043198">
    <property type="entry name" value="Cyclin/Ssn8"/>
</dbReference>
<dbReference type="PANTHER" id="PTHR10026">
    <property type="entry name" value="CYCLIN"/>
    <property type="match status" value="1"/>
</dbReference>
<dbReference type="InterPro" id="IPR006671">
    <property type="entry name" value="Cyclin_N"/>
</dbReference>
<protein>
    <submittedName>
        <fullName evidence="5">Cyclin-like protein</fullName>
    </submittedName>
</protein>
<keyword evidence="6" id="KW-1185">Reference proteome</keyword>
<comment type="similarity">
    <text evidence="2">Belongs to the cyclin family.</text>
</comment>
<evidence type="ECO:0000256" key="3">
    <source>
        <dbReference type="SAM" id="MobiDB-lite"/>
    </source>
</evidence>
<proteinExistence type="inferred from homology"/>
<feature type="region of interest" description="Disordered" evidence="3">
    <location>
        <begin position="297"/>
        <end position="337"/>
    </location>
</feature>
<reference evidence="5" key="1">
    <citation type="submission" date="2013-08" db="EMBL/GenBank/DDBJ databases">
        <title>Gene expansion shapes genome architecture in the human pathogen Lichtheimia corymbifera: an evolutionary genomics analysis in the ancient terrestrial Mucorales (Mucoromycotina).</title>
        <authorList>
            <person name="Schwartze V.U."/>
            <person name="Winter S."/>
            <person name="Shelest E."/>
            <person name="Marcet-Houben M."/>
            <person name="Horn F."/>
            <person name="Wehner S."/>
            <person name="Hoffmann K."/>
            <person name="Riege K."/>
            <person name="Sammeth M."/>
            <person name="Nowrousian M."/>
            <person name="Valiante V."/>
            <person name="Linde J."/>
            <person name="Jacobsen I.D."/>
            <person name="Marz M."/>
            <person name="Brakhage A.A."/>
            <person name="Gabaldon T."/>
            <person name="Bocker S."/>
            <person name="Voigt K."/>
        </authorList>
    </citation>
    <scope>NUCLEOTIDE SEQUENCE [LARGE SCALE GENOMIC DNA]</scope>
    <source>
        <strain evidence="5">FSU 9682</strain>
    </source>
</reference>
<dbReference type="Pfam" id="PF00134">
    <property type="entry name" value="Cyclin_N"/>
    <property type="match status" value="1"/>
</dbReference>
<dbReference type="InterPro" id="IPR031658">
    <property type="entry name" value="Cyclin_C_2"/>
</dbReference>
<name>A0A068RWE2_9FUNG</name>
<sequence>MAEEQPTETNARPPIYEESSQYRHWRFSPEQLWNIRKTSHETAVERVKQNIQEDLKESEETSSESQDPQYLSIEEELALCRFYEKQLQSICRHFKFTDAVMATAMVYMKRFFLYNSIMDYHPKDILLTCLFLSTKSESERISIDQFGKNLNLPSTDSILGLEFVVSQGIRFEYLVHHPYRAAYGLFLELQRGDVDIKLLKETYNKVQGVIGSMLLTDLPFIYQPSQLALGAFVIAGRPSGFDQHILRHMETKVGKEKIEMLSKIADDVAETIDQFVAVSPNEAKLIDRRLRVCMNPAKNPDSALYKKRAAEKEREDEERDKKRARQGTDDEDEDLSD</sequence>
<organism evidence="5 6">
    <name type="scientific">Lichtheimia corymbifera JMRC:FSU:9682</name>
    <dbReference type="NCBI Taxonomy" id="1263082"/>
    <lineage>
        <taxon>Eukaryota</taxon>
        <taxon>Fungi</taxon>
        <taxon>Fungi incertae sedis</taxon>
        <taxon>Mucoromycota</taxon>
        <taxon>Mucoromycotina</taxon>
        <taxon>Mucoromycetes</taxon>
        <taxon>Mucorales</taxon>
        <taxon>Lichtheimiaceae</taxon>
        <taxon>Lichtheimia</taxon>
    </lineage>
</organism>
<accession>A0A068RWE2</accession>
<dbReference type="SUPFAM" id="SSF47954">
    <property type="entry name" value="Cyclin-like"/>
    <property type="match status" value="2"/>
</dbReference>
<dbReference type="Proteomes" id="UP000027586">
    <property type="component" value="Unassembled WGS sequence"/>
</dbReference>
<dbReference type="Gene3D" id="1.10.472.10">
    <property type="entry name" value="Cyclin-like"/>
    <property type="match status" value="2"/>
</dbReference>